<keyword evidence="4 6" id="KW-0808">Transferase</keyword>
<comment type="caution">
    <text evidence="6">Lacks conserved residue(s) required for the propagation of feature annotation.</text>
</comment>
<evidence type="ECO:0000256" key="3">
    <source>
        <dbReference type="ARBA" id="ARBA00022603"/>
    </source>
</evidence>
<sequence>MSLDERLATGLEQMGLALSVEQRERLLAYIALLQKWNKVYNLTAVRETENMLYQHLLDSLAVLPYVGAGRLLDVGSGAGLPGIPLAIAQPELQITLLDSNHKKTTFLRQACIELELSKVAVECVRVDTYAPQQLFDAVISRAFSDLSEFVRLSARLCRSGGTLLAMKGVYPHDELAQLPGEYHQVEVVSLNVPGLEAQRHLVIIRV</sequence>
<proteinExistence type="inferred from homology"/>
<feature type="binding site" evidence="6">
    <location>
        <position position="80"/>
    </location>
    <ligand>
        <name>S-adenosyl-L-methionine</name>
        <dbReference type="ChEBI" id="CHEBI:59789"/>
    </ligand>
</feature>
<organism evidence="7 8">
    <name type="scientific">Sulfurimicrobium lacus</name>
    <dbReference type="NCBI Taxonomy" id="2715678"/>
    <lineage>
        <taxon>Bacteria</taxon>
        <taxon>Pseudomonadati</taxon>
        <taxon>Pseudomonadota</taxon>
        <taxon>Betaproteobacteria</taxon>
        <taxon>Nitrosomonadales</taxon>
        <taxon>Sulfuricellaceae</taxon>
        <taxon>Sulfurimicrobium</taxon>
    </lineage>
</organism>
<evidence type="ECO:0000256" key="1">
    <source>
        <dbReference type="ARBA" id="ARBA00022490"/>
    </source>
</evidence>
<dbReference type="CDD" id="cd02440">
    <property type="entry name" value="AdoMet_MTases"/>
    <property type="match status" value="1"/>
</dbReference>
<evidence type="ECO:0000256" key="6">
    <source>
        <dbReference type="HAMAP-Rule" id="MF_00074"/>
    </source>
</evidence>
<dbReference type="EMBL" id="AP022853">
    <property type="protein sequence ID" value="BCB28788.1"/>
    <property type="molecule type" value="Genomic_DNA"/>
</dbReference>
<dbReference type="Gene3D" id="3.40.50.150">
    <property type="entry name" value="Vaccinia Virus protein VP39"/>
    <property type="match status" value="1"/>
</dbReference>
<dbReference type="PIRSF" id="PIRSF003078">
    <property type="entry name" value="GidB"/>
    <property type="match status" value="1"/>
</dbReference>
<dbReference type="RefSeq" id="WP_173068737.1">
    <property type="nucleotide sequence ID" value="NZ_AP022853.1"/>
</dbReference>
<evidence type="ECO:0000313" key="7">
    <source>
        <dbReference type="EMBL" id="BCB28788.1"/>
    </source>
</evidence>
<keyword evidence="1 6" id="KW-0963">Cytoplasm</keyword>
<dbReference type="InterPro" id="IPR003682">
    <property type="entry name" value="rRNA_ssu_MeTfrase_G"/>
</dbReference>
<keyword evidence="3 6" id="KW-0489">Methyltransferase</keyword>
<evidence type="ECO:0000313" key="8">
    <source>
        <dbReference type="Proteomes" id="UP000502260"/>
    </source>
</evidence>
<evidence type="ECO:0000256" key="2">
    <source>
        <dbReference type="ARBA" id="ARBA00022552"/>
    </source>
</evidence>
<dbReference type="InterPro" id="IPR029063">
    <property type="entry name" value="SAM-dependent_MTases_sf"/>
</dbReference>
<name>A0A6F8VGE6_9PROT</name>
<dbReference type="GO" id="GO:0005829">
    <property type="term" value="C:cytosol"/>
    <property type="evidence" value="ECO:0007669"/>
    <property type="project" value="TreeGrafter"/>
</dbReference>
<comment type="function">
    <text evidence="6">Specifically methylates the N7 position of guanine in position 527 of 16S rRNA.</text>
</comment>
<evidence type="ECO:0000256" key="5">
    <source>
        <dbReference type="ARBA" id="ARBA00022691"/>
    </source>
</evidence>
<comment type="similarity">
    <text evidence="6">Belongs to the methyltransferase superfamily. RNA methyltransferase RsmG family.</text>
</comment>
<accession>A0A6F8VGE6</accession>
<protein>
    <recommendedName>
        <fullName evidence="6">Ribosomal RNA small subunit methyltransferase G</fullName>
        <ecNumber evidence="6">2.1.1.170</ecNumber>
    </recommendedName>
    <alternativeName>
        <fullName evidence="6">16S rRNA 7-methylguanosine methyltransferase</fullName>
        <shortName evidence="6">16S rRNA m7G methyltransferase</shortName>
    </alternativeName>
</protein>
<dbReference type="EC" id="2.1.1.170" evidence="6"/>
<feature type="binding site" evidence="6">
    <location>
        <position position="141"/>
    </location>
    <ligand>
        <name>S-adenosyl-L-methionine</name>
        <dbReference type="ChEBI" id="CHEBI:59789"/>
    </ligand>
</feature>
<reference evidence="8" key="1">
    <citation type="submission" date="2020-03" db="EMBL/GenBank/DDBJ databases">
        <title>Complete genome sequence of sulfur-oxidizing bacterium skT11.</title>
        <authorList>
            <person name="Kanda M."/>
            <person name="Kojima H."/>
            <person name="Fukui M."/>
        </authorList>
    </citation>
    <scope>NUCLEOTIDE SEQUENCE [LARGE SCALE GENOMIC DNA]</scope>
    <source>
        <strain evidence="8">skT11</strain>
    </source>
</reference>
<dbReference type="PANTHER" id="PTHR31760:SF0">
    <property type="entry name" value="S-ADENOSYL-L-METHIONINE-DEPENDENT METHYLTRANSFERASES SUPERFAMILY PROTEIN"/>
    <property type="match status" value="1"/>
</dbReference>
<keyword evidence="5 6" id="KW-0949">S-adenosyl-L-methionine</keyword>
<keyword evidence="8" id="KW-1185">Reference proteome</keyword>
<gene>
    <name evidence="6 7" type="primary">rsmG</name>
    <name evidence="7" type="ORF">SKTS_36740</name>
</gene>
<comment type="catalytic activity">
    <reaction evidence="6">
        <text>guanosine(527) in 16S rRNA + S-adenosyl-L-methionine = N(7)-methylguanosine(527) in 16S rRNA + S-adenosyl-L-homocysteine</text>
        <dbReference type="Rhea" id="RHEA:42732"/>
        <dbReference type="Rhea" id="RHEA-COMP:10209"/>
        <dbReference type="Rhea" id="RHEA-COMP:10210"/>
        <dbReference type="ChEBI" id="CHEBI:57856"/>
        <dbReference type="ChEBI" id="CHEBI:59789"/>
        <dbReference type="ChEBI" id="CHEBI:74269"/>
        <dbReference type="ChEBI" id="CHEBI:74480"/>
        <dbReference type="EC" id="2.1.1.170"/>
    </reaction>
</comment>
<dbReference type="HAMAP" id="MF_00074">
    <property type="entry name" value="16SrRNA_methyltr_G"/>
    <property type="match status" value="1"/>
</dbReference>
<feature type="binding site" evidence="6">
    <location>
        <position position="75"/>
    </location>
    <ligand>
        <name>S-adenosyl-L-methionine</name>
        <dbReference type="ChEBI" id="CHEBI:59789"/>
    </ligand>
</feature>
<dbReference type="PANTHER" id="PTHR31760">
    <property type="entry name" value="S-ADENOSYL-L-METHIONINE-DEPENDENT METHYLTRANSFERASES SUPERFAMILY PROTEIN"/>
    <property type="match status" value="1"/>
</dbReference>
<comment type="subcellular location">
    <subcellularLocation>
        <location evidence="6">Cytoplasm</location>
    </subcellularLocation>
</comment>
<dbReference type="AlphaFoldDB" id="A0A6F8VGE6"/>
<dbReference type="Pfam" id="PF02527">
    <property type="entry name" value="GidB"/>
    <property type="match status" value="1"/>
</dbReference>
<dbReference type="SUPFAM" id="SSF53335">
    <property type="entry name" value="S-adenosyl-L-methionine-dependent methyltransferases"/>
    <property type="match status" value="1"/>
</dbReference>
<dbReference type="Proteomes" id="UP000502260">
    <property type="component" value="Chromosome"/>
</dbReference>
<dbReference type="GO" id="GO:0070043">
    <property type="term" value="F:rRNA (guanine-N7-)-methyltransferase activity"/>
    <property type="evidence" value="ECO:0007669"/>
    <property type="project" value="UniProtKB-UniRule"/>
</dbReference>
<evidence type="ECO:0000256" key="4">
    <source>
        <dbReference type="ARBA" id="ARBA00022679"/>
    </source>
</evidence>
<dbReference type="NCBIfam" id="TIGR00138">
    <property type="entry name" value="rsmG_gidB"/>
    <property type="match status" value="1"/>
</dbReference>
<keyword evidence="2 6" id="KW-0698">rRNA processing</keyword>
<dbReference type="KEGG" id="slac:SKTS_36740"/>